<gene>
    <name evidence="1" type="ORF">EG68_00468</name>
</gene>
<evidence type="ECO:0000313" key="2">
    <source>
        <dbReference type="Proteomes" id="UP000822476"/>
    </source>
</evidence>
<organism evidence="1 2">
    <name type="scientific">Paragonimus skrjabini miyazakii</name>
    <dbReference type="NCBI Taxonomy" id="59628"/>
    <lineage>
        <taxon>Eukaryota</taxon>
        <taxon>Metazoa</taxon>
        <taxon>Spiralia</taxon>
        <taxon>Lophotrochozoa</taxon>
        <taxon>Platyhelminthes</taxon>
        <taxon>Trematoda</taxon>
        <taxon>Digenea</taxon>
        <taxon>Plagiorchiida</taxon>
        <taxon>Troglotremata</taxon>
        <taxon>Troglotrematidae</taxon>
        <taxon>Paragonimus</taxon>
    </lineage>
</organism>
<dbReference type="AlphaFoldDB" id="A0A8S9ZAB8"/>
<sequence>MIVANMHHGLLTTAWAGGKLAEFLTEPTTQNDEILLPSDVLAPGNPLAVELAIENSFGDRLLMCLQARTNLANEPADQMKNAVTSLCFFENGRTTDSGNTPQLLTNADLPIMRAMIITLKEVREELAKLDTHKPTGPDGLPSALLQPSVDVLVGLLTYLFKASVKRDELPQDWNVAGVNLIYRGGSRSSLRVTDPLFSRMSPENNGKDTY</sequence>
<dbReference type="EMBL" id="JTDE01000110">
    <property type="protein sequence ID" value="KAF7262291.1"/>
    <property type="molecule type" value="Genomic_DNA"/>
</dbReference>
<protein>
    <submittedName>
        <fullName evidence="1">Uncharacterized protein</fullName>
    </submittedName>
</protein>
<proteinExistence type="predicted"/>
<accession>A0A8S9ZAB8</accession>
<dbReference type="OrthoDB" id="10065625at2759"/>
<evidence type="ECO:0000313" key="1">
    <source>
        <dbReference type="EMBL" id="KAF7262291.1"/>
    </source>
</evidence>
<comment type="caution">
    <text evidence="1">The sequence shown here is derived from an EMBL/GenBank/DDBJ whole genome shotgun (WGS) entry which is preliminary data.</text>
</comment>
<keyword evidence="2" id="KW-1185">Reference proteome</keyword>
<dbReference type="Proteomes" id="UP000822476">
    <property type="component" value="Unassembled WGS sequence"/>
</dbReference>
<reference evidence="1" key="1">
    <citation type="submission" date="2019-07" db="EMBL/GenBank/DDBJ databases">
        <title>Annotation for the trematode Paragonimus miyazaki's.</title>
        <authorList>
            <person name="Choi Y.-J."/>
        </authorList>
    </citation>
    <scope>NUCLEOTIDE SEQUENCE</scope>
    <source>
        <strain evidence="1">Japan</strain>
    </source>
</reference>
<name>A0A8S9ZAB8_9TREM</name>